<accession>A0A094K2S4</accession>
<proteinExistence type="predicted"/>
<keyword evidence="1" id="KW-0812">Transmembrane</keyword>
<reference evidence="2 3" key="1">
    <citation type="submission" date="2014-06" db="EMBL/GenBank/DDBJ databases">
        <title>Shewanella sp. YQH10.</title>
        <authorList>
            <person name="Liu Y."/>
            <person name="Zeng R."/>
        </authorList>
    </citation>
    <scope>NUCLEOTIDE SEQUENCE [LARGE SCALE GENOMIC DNA]</scope>
    <source>
        <strain evidence="2 3">YQH10</strain>
    </source>
</reference>
<sequence>MVAVGAGSLSAVIVLAYLFIPIFVLVMLYKFVKAQQQRAAALEKSAMAAQEQAIAQRHVARAQEEQAKHLASIAAHLHQIVKPDNSATDA</sequence>
<name>A0A094K2S4_9GAMM</name>
<keyword evidence="1" id="KW-1133">Transmembrane helix</keyword>
<evidence type="ECO:0000256" key="1">
    <source>
        <dbReference type="SAM" id="Phobius"/>
    </source>
</evidence>
<dbReference type="AlphaFoldDB" id="A0A094K2S4"/>
<organism evidence="2 3">
    <name type="scientific">Shewanella mangrovi</name>
    <dbReference type="NCBI Taxonomy" id="1515746"/>
    <lineage>
        <taxon>Bacteria</taxon>
        <taxon>Pseudomonadati</taxon>
        <taxon>Pseudomonadota</taxon>
        <taxon>Gammaproteobacteria</taxon>
        <taxon>Alteromonadales</taxon>
        <taxon>Shewanellaceae</taxon>
        <taxon>Shewanella</taxon>
    </lineage>
</organism>
<evidence type="ECO:0000313" key="3">
    <source>
        <dbReference type="Proteomes" id="UP000029264"/>
    </source>
</evidence>
<dbReference type="Proteomes" id="UP000029264">
    <property type="component" value="Unassembled WGS sequence"/>
</dbReference>
<feature type="transmembrane region" description="Helical" evidence="1">
    <location>
        <begin position="6"/>
        <end position="29"/>
    </location>
</feature>
<evidence type="ECO:0000313" key="2">
    <source>
        <dbReference type="EMBL" id="KFZ38976.1"/>
    </source>
</evidence>
<dbReference type="EMBL" id="JPEO01000001">
    <property type="protein sequence ID" value="KFZ38976.1"/>
    <property type="molecule type" value="Genomic_DNA"/>
</dbReference>
<dbReference type="STRING" id="1515746.HR45_00810"/>
<gene>
    <name evidence="2" type="ORF">HR45_00810</name>
</gene>
<dbReference type="RefSeq" id="WP_037438745.1">
    <property type="nucleotide sequence ID" value="NZ_JPEO01000001.1"/>
</dbReference>
<keyword evidence="3" id="KW-1185">Reference proteome</keyword>
<keyword evidence="1" id="KW-0472">Membrane</keyword>
<comment type="caution">
    <text evidence="2">The sequence shown here is derived from an EMBL/GenBank/DDBJ whole genome shotgun (WGS) entry which is preliminary data.</text>
</comment>
<protein>
    <submittedName>
        <fullName evidence="2">Uncharacterized protein</fullName>
    </submittedName>
</protein>